<proteinExistence type="inferred from homology"/>
<dbReference type="Pfam" id="PF04696">
    <property type="entry name" value="Pinin_SDK_memA"/>
    <property type="match status" value="1"/>
</dbReference>
<keyword evidence="12" id="KW-1185">Reference proteome</keyword>
<feature type="domain" description="Pinin/SDK/MemA protein" evidence="10">
    <location>
        <begin position="139"/>
        <end position="268"/>
    </location>
</feature>
<organism evidence="11 12">
    <name type="scientific">Chlorella ohadii</name>
    <dbReference type="NCBI Taxonomy" id="2649997"/>
    <lineage>
        <taxon>Eukaryota</taxon>
        <taxon>Viridiplantae</taxon>
        <taxon>Chlorophyta</taxon>
        <taxon>core chlorophytes</taxon>
        <taxon>Trebouxiophyceae</taxon>
        <taxon>Chlorellales</taxon>
        <taxon>Chlorellaceae</taxon>
        <taxon>Chlorella clade</taxon>
        <taxon>Chlorella</taxon>
    </lineage>
</organism>
<feature type="compositionally biased region" description="Gly residues" evidence="9">
    <location>
        <begin position="301"/>
        <end position="314"/>
    </location>
</feature>
<comment type="subcellular location">
    <subcellularLocation>
        <location evidence="1">Nucleus</location>
    </subcellularLocation>
</comment>
<gene>
    <name evidence="11" type="ORF">COHA_005216</name>
</gene>
<evidence type="ECO:0000256" key="9">
    <source>
        <dbReference type="SAM" id="MobiDB-lite"/>
    </source>
</evidence>
<evidence type="ECO:0000256" key="8">
    <source>
        <dbReference type="SAM" id="Coils"/>
    </source>
</evidence>
<dbReference type="GO" id="GO:0008380">
    <property type="term" value="P:RNA splicing"/>
    <property type="evidence" value="ECO:0007669"/>
    <property type="project" value="UniProtKB-KW"/>
</dbReference>
<feature type="compositionally biased region" description="Basic and acidic residues" evidence="9">
    <location>
        <begin position="99"/>
        <end position="123"/>
    </location>
</feature>
<keyword evidence="4" id="KW-0805">Transcription regulation</keyword>
<dbReference type="InterPro" id="IPR039853">
    <property type="entry name" value="Pinin"/>
</dbReference>
<evidence type="ECO:0000256" key="7">
    <source>
        <dbReference type="ARBA" id="ARBA00023242"/>
    </source>
</evidence>
<name>A0AAD5DNS0_9CHLO</name>
<dbReference type="Proteomes" id="UP001205105">
    <property type="component" value="Unassembled WGS sequence"/>
</dbReference>
<evidence type="ECO:0000259" key="10">
    <source>
        <dbReference type="Pfam" id="PF04696"/>
    </source>
</evidence>
<accession>A0AAD5DNS0</accession>
<reference evidence="11" key="1">
    <citation type="submission" date="2020-11" db="EMBL/GenBank/DDBJ databases">
        <title>Chlorella ohadii genome sequencing and assembly.</title>
        <authorList>
            <person name="Murik O."/>
            <person name="Treves H."/>
            <person name="Kedem I."/>
            <person name="Shotland Y."/>
            <person name="Kaplan A."/>
        </authorList>
    </citation>
    <scope>NUCLEOTIDE SEQUENCE</scope>
    <source>
        <strain evidence="11">1</strain>
    </source>
</reference>
<evidence type="ECO:0000256" key="3">
    <source>
        <dbReference type="ARBA" id="ARBA00022664"/>
    </source>
</evidence>
<feature type="coiled-coil region" evidence="8">
    <location>
        <begin position="159"/>
        <end position="205"/>
    </location>
</feature>
<feature type="compositionally biased region" description="Low complexity" evidence="9">
    <location>
        <begin position="336"/>
        <end position="354"/>
    </location>
</feature>
<keyword evidence="3" id="KW-0507">mRNA processing</keyword>
<feature type="compositionally biased region" description="Basic and acidic residues" evidence="9">
    <location>
        <begin position="14"/>
        <end position="28"/>
    </location>
</feature>
<dbReference type="PANTHER" id="PTHR12707">
    <property type="entry name" value="PINN"/>
    <property type="match status" value="1"/>
</dbReference>
<dbReference type="GO" id="GO:0006397">
    <property type="term" value="P:mRNA processing"/>
    <property type="evidence" value="ECO:0007669"/>
    <property type="project" value="UniProtKB-KW"/>
</dbReference>
<dbReference type="EMBL" id="JADXDR010000068">
    <property type="protein sequence ID" value="KAI7840987.1"/>
    <property type="molecule type" value="Genomic_DNA"/>
</dbReference>
<dbReference type="AlphaFoldDB" id="A0AAD5DNS0"/>
<protein>
    <recommendedName>
        <fullName evidence="10">Pinin/SDK/MemA protein domain-containing protein</fullName>
    </recommendedName>
</protein>
<feature type="region of interest" description="Disordered" evidence="9">
    <location>
        <begin position="14"/>
        <end position="140"/>
    </location>
</feature>
<evidence type="ECO:0000256" key="6">
    <source>
        <dbReference type="ARBA" id="ARBA00023187"/>
    </source>
</evidence>
<evidence type="ECO:0000256" key="4">
    <source>
        <dbReference type="ARBA" id="ARBA00023015"/>
    </source>
</evidence>
<keyword evidence="5" id="KW-0804">Transcription</keyword>
<comment type="caution">
    <text evidence="11">The sequence shown here is derived from an EMBL/GenBank/DDBJ whole genome shotgun (WGS) entry which is preliminary data.</text>
</comment>
<keyword evidence="8" id="KW-0175">Coiled coil</keyword>
<comment type="similarity">
    <text evidence="2">Belongs to the pinin family.</text>
</comment>
<evidence type="ECO:0000313" key="11">
    <source>
        <dbReference type="EMBL" id="KAI7840987.1"/>
    </source>
</evidence>
<feature type="compositionally biased region" description="Basic and acidic residues" evidence="9">
    <location>
        <begin position="69"/>
        <end position="78"/>
    </location>
</feature>
<evidence type="ECO:0000313" key="12">
    <source>
        <dbReference type="Proteomes" id="UP001205105"/>
    </source>
</evidence>
<dbReference type="GO" id="GO:0071013">
    <property type="term" value="C:catalytic step 2 spliceosome"/>
    <property type="evidence" value="ECO:0007669"/>
    <property type="project" value="TreeGrafter"/>
</dbReference>
<dbReference type="PANTHER" id="PTHR12707:SF0">
    <property type="entry name" value="PININ"/>
    <property type="match status" value="1"/>
</dbReference>
<feature type="compositionally biased region" description="Acidic residues" evidence="9">
    <location>
        <begin position="318"/>
        <end position="335"/>
    </location>
</feature>
<evidence type="ECO:0000256" key="2">
    <source>
        <dbReference type="ARBA" id="ARBA00010386"/>
    </source>
</evidence>
<feature type="compositionally biased region" description="Basic and acidic residues" evidence="9">
    <location>
        <begin position="48"/>
        <end position="58"/>
    </location>
</feature>
<feature type="compositionally biased region" description="Pro residues" evidence="9">
    <location>
        <begin position="33"/>
        <end position="44"/>
    </location>
</feature>
<keyword evidence="6" id="KW-0508">mRNA splicing</keyword>
<evidence type="ECO:0000256" key="1">
    <source>
        <dbReference type="ARBA" id="ARBA00004123"/>
    </source>
</evidence>
<sequence length="391" mass="42915">MADLDVARLQAELRELEGQRREVNERLRQTGPPRGPPRGPPGPPGAWDRPRRPHDAPPPHRGPPGLDPRGLHGYRDEAPLPARRPGLSSVVAPMEGSEGGDRSSERYGYSEERSEGGRSEGSRKRPAPGGGLLEETTDAKRRNKRLFGAILGTLQRFSKEEEALRSTEAAQRRAELERRAAEKKAEEARQLRQAARDEARQMREGEVARKRQISAQAACKRLEILYATRLARADKLCSRFLLTKTPAPVYWCPAKHSKETEALAEAQRAEHVAWKAAQLEQMEQEKEQLMAQLTAPRRWAGEGGRGGDGEGGSGEQAMEGDDDEEAEQGEEEAMEAEAANGEAAAEEQQQQQQDGAEEDGEGAALEDQLQPPLLEGEDDAAAGDMAHDADE</sequence>
<feature type="region of interest" description="Disordered" evidence="9">
    <location>
        <begin position="296"/>
        <end position="391"/>
    </location>
</feature>
<dbReference type="InterPro" id="IPR006786">
    <property type="entry name" value="Pinin_SDK_MemA"/>
</dbReference>
<keyword evidence="7" id="KW-0539">Nucleus</keyword>
<evidence type="ECO:0000256" key="5">
    <source>
        <dbReference type="ARBA" id="ARBA00023163"/>
    </source>
</evidence>